<reference evidence="14 15" key="1">
    <citation type="journal article" date="2018" name="Nat. Ecol. Evol.">
        <title>Genomic signatures of mitonuclear coevolution across populations of Tigriopus californicus.</title>
        <authorList>
            <person name="Barreto F.S."/>
            <person name="Watson E.T."/>
            <person name="Lima T.G."/>
            <person name="Willett C.S."/>
            <person name="Edmands S."/>
            <person name="Li W."/>
            <person name="Burton R.S."/>
        </authorList>
    </citation>
    <scope>NUCLEOTIDE SEQUENCE [LARGE SCALE GENOMIC DNA]</scope>
    <source>
        <strain evidence="14 15">San Diego</strain>
    </source>
</reference>
<evidence type="ECO:0000256" key="12">
    <source>
        <dbReference type="RuleBase" id="RU010713"/>
    </source>
</evidence>
<accession>A0A553PHV3</accession>
<evidence type="ECO:0000256" key="5">
    <source>
        <dbReference type="ARBA" id="ARBA00022692"/>
    </source>
</evidence>
<dbReference type="OMA" id="VWFINES"/>
<keyword evidence="8 12" id="KW-1133">Transmembrane helix</keyword>
<dbReference type="GO" id="GO:0034220">
    <property type="term" value="P:monoatomic ion transmembrane transport"/>
    <property type="evidence" value="ECO:0007669"/>
    <property type="project" value="UniProtKB-KW"/>
</dbReference>
<dbReference type="PANTHER" id="PTHR11893:SF40">
    <property type="entry name" value="INNEXIN SHAKING-B"/>
    <property type="match status" value="1"/>
</dbReference>
<dbReference type="OrthoDB" id="5867527at2759"/>
<evidence type="ECO:0000256" key="9">
    <source>
        <dbReference type="ARBA" id="ARBA00023065"/>
    </source>
</evidence>
<dbReference type="InterPro" id="IPR000990">
    <property type="entry name" value="Innexin"/>
</dbReference>
<dbReference type="AlphaFoldDB" id="A0A553PHV3"/>
<sequence>MEPFLEQIVNFFDFKGIQTTGVYFRLFSVFSVTLCILGSALCLATQYFGDPIVCSFTTDVAVDLAKQYCWIHGSSLISSKYKELDCVTRQDQYPDPKDAPTTAYYQWIPFVLLLHSAIFAIPAKIWSSLENGLLDDLISKETRKSTLLSDGEEFRKEKETLITRFNSLLHHNDFYYAYYCMCEILNLVGLIFNFVITDKILNGKFHHYGFDVMTYLQTPAQLQGFNPMCDTFPTTVSCEFKYVAPTGGLTTANGFCILSQNIVNEKVFLFLYFWYICLFIVSGINLFYHASVWFINESRVKVLEIRLRGRFGRLQVRSALVNFYIGDWFILTRIASNTNRFFFQEFLADLIKNDQLNTRNGPKPESYELQRQPPSASSSPDIGLNHRGTPSCPSPKNDEKNRLMV</sequence>
<evidence type="ECO:0000256" key="2">
    <source>
        <dbReference type="ARBA" id="ARBA00004651"/>
    </source>
</evidence>
<evidence type="ECO:0000256" key="11">
    <source>
        <dbReference type="ARBA" id="ARBA00023303"/>
    </source>
</evidence>
<proteinExistence type="inferred from homology"/>
<evidence type="ECO:0000256" key="7">
    <source>
        <dbReference type="ARBA" id="ARBA00022949"/>
    </source>
</evidence>
<organism evidence="14 15">
    <name type="scientific">Tigriopus californicus</name>
    <name type="common">Marine copepod</name>
    <dbReference type="NCBI Taxonomy" id="6832"/>
    <lineage>
        <taxon>Eukaryota</taxon>
        <taxon>Metazoa</taxon>
        <taxon>Ecdysozoa</taxon>
        <taxon>Arthropoda</taxon>
        <taxon>Crustacea</taxon>
        <taxon>Multicrustacea</taxon>
        <taxon>Hexanauplia</taxon>
        <taxon>Copepoda</taxon>
        <taxon>Harpacticoida</taxon>
        <taxon>Harpacticidae</taxon>
        <taxon>Tigriopus</taxon>
    </lineage>
</organism>
<comment type="similarity">
    <text evidence="12">Belongs to the pannexin family.</text>
</comment>
<keyword evidence="15" id="KW-1185">Reference proteome</keyword>
<keyword evidence="3 12" id="KW-0813">Transport</keyword>
<evidence type="ECO:0000256" key="4">
    <source>
        <dbReference type="ARBA" id="ARBA00022475"/>
    </source>
</evidence>
<dbReference type="PROSITE" id="PS51013">
    <property type="entry name" value="PANNEXIN"/>
    <property type="match status" value="1"/>
</dbReference>
<evidence type="ECO:0000256" key="10">
    <source>
        <dbReference type="ARBA" id="ARBA00023136"/>
    </source>
</evidence>
<feature type="transmembrane region" description="Helical" evidence="12">
    <location>
        <begin position="176"/>
        <end position="196"/>
    </location>
</feature>
<feature type="transmembrane region" description="Helical" evidence="12">
    <location>
        <begin position="22"/>
        <end position="43"/>
    </location>
</feature>
<dbReference type="PANTHER" id="PTHR11893">
    <property type="entry name" value="INNEXIN"/>
    <property type="match status" value="1"/>
</dbReference>
<dbReference type="Pfam" id="PF00876">
    <property type="entry name" value="Innexin"/>
    <property type="match status" value="1"/>
</dbReference>
<keyword evidence="5 12" id="KW-0812">Transmembrane</keyword>
<feature type="transmembrane region" description="Helical" evidence="12">
    <location>
        <begin position="107"/>
        <end position="126"/>
    </location>
</feature>
<feature type="transmembrane region" description="Helical" evidence="12">
    <location>
        <begin position="267"/>
        <end position="288"/>
    </location>
</feature>
<dbReference type="PRINTS" id="PR01262">
    <property type="entry name" value="INNEXIN"/>
</dbReference>
<comment type="function">
    <text evidence="12">Structural component of the gap junctions.</text>
</comment>
<evidence type="ECO:0000256" key="3">
    <source>
        <dbReference type="ARBA" id="ARBA00022448"/>
    </source>
</evidence>
<comment type="subcellular location">
    <subcellularLocation>
        <location evidence="1">Cell junction</location>
        <location evidence="1">Gap junction</location>
    </subcellularLocation>
    <subcellularLocation>
        <location evidence="2 12">Cell membrane</location>
        <topology evidence="2 12">Multi-pass membrane protein</topology>
    </subcellularLocation>
</comment>
<keyword evidence="7" id="KW-0965">Cell junction</keyword>
<evidence type="ECO:0000313" key="14">
    <source>
        <dbReference type="EMBL" id="TRY77268.1"/>
    </source>
</evidence>
<dbReference type="GO" id="GO:0005243">
    <property type="term" value="F:gap junction channel activity"/>
    <property type="evidence" value="ECO:0007669"/>
    <property type="project" value="TreeGrafter"/>
</dbReference>
<evidence type="ECO:0000256" key="1">
    <source>
        <dbReference type="ARBA" id="ARBA00004610"/>
    </source>
</evidence>
<feature type="compositionally biased region" description="Basic and acidic residues" evidence="13">
    <location>
        <begin position="396"/>
        <end position="405"/>
    </location>
</feature>
<dbReference type="Proteomes" id="UP000318571">
    <property type="component" value="Chromosome 5"/>
</dbReference>
<keyword evidence="10 12" id="KW-0472">Membrane</keyword>
<dbReference type="STRING" id="6832.A0A553PHV3"/>
<dbReference type="GO" id="GO:0005921">
    <property type="term" value="C:gap junction"/>
    <property type="evidence" value="ECO:0007669"/>
    <property type="project" value="UniProtKB-SubCell"/>
</dbReference>
<evidence type="ECO:0000256" key="13">
    <source>
        <dbReference type="SAM" id="MobiDB-lite"/>
    </source>
</evidence>
<evidence type="ECO:0000313" key="15">
    <source>
        <dbReference type="Proteomes" id="UP000318571"/>
    </source>
</evidence>
<keyword evidence="9 12" id="KW-0406">Ion transport</keyword>
<dbReference type="GO" id="GO:0005886">
    <property type="term" value="C:plasma membrane"/>
    <property type="evidence" value="ECO:0007669"/>
    <property type="project" value="UniProtKB-SubCell"/>
</dbReference>
<keyword evidence="6" id="KW-0303">Gap junction</keyword>
<feature type="region of interest" description="Disordered" evidence="13">
    <location>
        <begin position="357"/>
        <end position="405"/>
    </location>
</feature>
<gene>
    <name evidence="12" type="primary">inx</name>
    <name evidence="14" type="ORF">TCAL_13664</name>
</gene>
<keyword evidence="11 12" id="KW-0407">Ion channel</keyword>
<comment type="caution">
    <text evidence="14">The sequence shown here is derived from an EMBL/GenBank/DDBJ whole genome shotgun (WGS) entry which is preliminary data.</text>
</comment>
<dbReference type="EMBL" id="VCGU01000004">
    <property type="protein sequence ID" value="TRY77268.1"/>
    <property type="molecule type" value="Genomic_DNA"/>
</dbReference>
<protein>
    <recommendedName>
        <fullName evidence="12">Innexin</fullName>
    </recommendedName>
</protein>
<keyword evidence="4" id="KW-1003">Cell membrane</keyword>
<evidence type="ECO:0000256" key="8">
    <source>
        <dbReference type="ARBA" id="ARBA00022989"/>
    </source>
</evidence>
<name>A0A553PHV3_TIGCA</name>
<evidence type="ECO:0000256" key="6">
    <source>
        <dbReference type="ARBA" id="ARBA00022868"/>
    </source>
</evidence>